<dbReference type="Proteomes" id="UP000583929">
    <property type="component" value="Unassembled WGS sequence"/>
</dbReference>
<accession>A0A7J6GPU3</accession>
<organism evidence="2 3">
    <name type="scientific">Cannabis sativa</name>
    <name type="common">Hemp</name>
    <name type="synonym">Marijuana</name>
    <dbReference type="NCBI Taxonomy" id="3483"/>
    <lineage>
        <taxon>Eukaryota</taxon>
        <taxon>Viridiplantae</taxon>
        <taxon>Streptophyta</taxon>
        <taxon>Embryophyta</taxon>
        <taxon>Tracheophyta</taxon>
        <taxon>Spermatophyta</taxon>
        <taxon>Magnoliopsida</taxon>
        <taxon>eudicotyledons</taxon>
        <taxon>Gunneridae</taxon>
        <taxon>Pentapetalae</taxon>
        <taxon>rosids</taxon>
        <taxon>fabids</taxon>
        <taxon>Rosales</taxon>
        <taxon>Cannabaceae</taxon>
        <taxon>Cannabis</taxon>
    </lineage>
</organism>
<dbReference type="EMBL" id="JAATIQ010000090">
    <property type="protein sequence ID" value="KAF4384788.1"/>
    <property type="molecule type" value="Genomic_DNA"/>
</dbReference>
<dbReference type="AlphaFoldDB" id="A0A7J6GPU3"/>
<feature type="compositionally biased region" description="Gly residues" evidence="1">
    <location>
        <begin position="74"/>
        <end position="86"/>
    </location>
</feature>
<sequence>MDYNDIIRQNDHSIENDNNYINAQKVINLPRRDSQEKWLAGWLRNTKPNTQNNQNRTKESKTQVSAFPQDHAEYGGGGECGGVGDGHGQRDWGVTQNRKESGGGREVDEEGNDVLPDGEELDPVAD</sequence>
<feature type="compositionally biased region" description="Polar residues" evidence="1">
    <location>
        <begin position="46"/>
        <end position="55"/>
    </location>
</feature>
<proteinExistence type="predicted"/>
<comment type="caution">
    <text evidence="2">The sequence shown here is derived from an EMBL/GenBank/DDBJ whole genome shotgun (WGS) entry which is preliminary data.</text>
</comment>
<keyword evidence="3" id="KW-1185">Reference proteome</keyword>
<name>A0A7J6GPU3_CANSA</name>
<protein>
    <submittedName>
        <fullName evidence="2">Uncharacterized protein</fullName>
    </submittedName>
</protein>
<evidence type="ECO:0000256" key="1">
    <source>
        <dbReference type="SAM" id="MobiDB-lite"/>
    </source>
</evidence>
<reference evidence="2 3" key="1">
    <citation type="journal article" date="2020" name="bioRxiv">
        <title>Sequence and annotation of 42 cannabis genomes reveals extensive copy number variation in cannabinoid synthesis and pathogen resistance genes.</title>
        <authorList>
            <person name="Mckernan K.J."/>
            <person name="Helbert Y."/>
            <person name="Kane L.T."/>
            <person name="Ebling H."/>
            <person name="Zhang L."/>
            <person name="Liu B."/>
            <person name="Eaton Z."/>
            <person name="Mclaughlin S."/>
            <person name="Kingan S."/>
            <person name="Baybayan P."/>
            <person name="Concepcion G."/>
            <person name="Jordan M."/>
            <person name="Riva A."/>
            <person name="Barbazuk W."/>
            <person name="Harkins T."/>
        </authorList>
    </citation>
    <scope>NUCLEOTIDE SEQUENCE [LARGE SCALE GENOMIC DNA]</scope>
    <source>
        <strain evidence="3">cv. Jamaican Lion 4</strain>
        <tissue evidence="2">Leaf</tissue>
    </source>
</reference>
<gene>
    <name evidence="2" type="ORF">G4B88_007096</name>
</gene>
<evidence type="ECO:0000313" key="2">
    <source>
        <dbReference type="EMBL" id="KAF4384788.1"/>
    </source>
</evidence>
<feature type="compositionally biased region" description="Basic and acidic residues" evidence="1">
    <location>
        <begin position="97"/>
        <end position="106"/>
    </location>
</feature>
<feature type="region of interest" description="Disordered" evidence="1">
    <location>
        <begin position="45"/>
        <end position="126"/>
    </location>
</feature>
<feature type="compositionally biased region" description="Acidic residues" evidence="1">
    <location>
        <begin position="107"/>
        <end position="126"/>
    </location>
</feature>
<evidence type="ECO:0000313" key="3">
    <source>
        <dbReference type="Proteomes" id="UP000583929"/>
    </source>
</evidence>